<dbReference type="Proteomes" id="UP000243688">
    <property type="component" value="Unassembled WGS sequence"/>
</dbReference>
<sequence>MTERLVAGRRLQPGRWLKHAVIAAFGFGMIYPVLWLVSSSFKPDALIFRDVGLWPEQVTLDHYIRGWKGLLGVSFGRFFANSGLIAILSVLGNLVTCSLTAYAFARLEFRLKKLWFALMLVTIMLPYHVTLIPQYILYHRLDWINTYWPLIVPKWLAHDSFFILLMVQFIRGIPRELDESAMIDGAGPAGIYARIVVPLLVPAMITTSIFTFIWTWDDFFSQMIYLNDVRLFTVPLGIRSLLDPSGDASWGPLLAMSTLSLLPVTVVFFAFQRYIIEGITTTGLKG</sequence>
<feature type="transmembrane region" description="Helical" evidence="7">
    <location>
        <begin position="20"/>
        <end position="38"/>
    </location>
</feature>
<keyword evidence="5 7" id="KW-1133">Transmembrane helix</keyword>
<feature type="transmembrane region" description="Helical" evidence="7">
    <location>
        <begin position="78"/>
        <end position="102"/>
    </location>
</feature>
<keyword evidence="6 7" id="KW-0472">Membrane</keyword>
<keyword evidence="2 7" id="KW-0813">Transport</keyword>
<evidence type="ECO:0000313" key="10">
    <source>
        <dbReference type="Proteomes" id="UP000243688"/>
    </source>
</evidence>
<evidence type="ECO:0000256" key="3">
    <source>
        <dbReference type="ARBA" id="ARBA00022475"/>
    </source>
</evidence>
<protein>
    <submittedName>
        <fullName evidence="9">Sugar ABC transporter permease</fullName>
    </submittedName>
</protein>
<dbReference type="CDD" id="cd06261">
    <property type="entry name" value="TM_PBP2"/>
    <property type="match status" value="1"/>
</dbReference>
<dbReference type="PANTHER" id="PTHR43744:SF6">
    <property type="entry name" value="ABC TRANSPORTER PERMEASE PROTEIN YESQ-RELATED"/>
    <property type="match status" value="1"/>
</dbReference>
<keyword evidence="4 7" id="KW-0812">Transmembrane</keyword>
<feature type="transmembrane region" description="Helical" evidence="7">
    <location>
        <begin position="114"/>
        <end position="136"/>
    </location>
</feature>
<evidence type="ECO:0000256" key="7">
    <source>
        <dbReference type="RuleBase" id="RU363032"/>
    </source>
</evidence>
<dbReference type="InterPro" id="IPR035906">
    <property type="entry name" value="MetI-like_sf"/>
</dbReference>
<evidence type="ECO:0000256" key="4">
    <source>
        <dbReference type="ARBA" id="ARBA00022692"/>
    </source>
</evidence>
<organism evidence="9 10">
    <name type="scientific">Candidatus Reconcilbacillus cellulovorans</name>
    <dbReference type="NCBI Taxonomy" id="1906605"/>
    <lineage>
        <taxon>Bacteria</taxon>
        <taxon>Bacillati</taxon>
        <taxon>Bacillota</taxon>
        <taxon>Bacilli</taxon>
        <taxon>Bacillales</taxon>
        <taxon>Paenibacillaceae</taxon>
        <taxon>Candidatus Reconcilbacillus</taxon>
    </lineage>
</organism>
<comment type="similarity">
    <text evidence="7">Belongs to the binding-protein-dependent transport system permease family.</text>
</comment>
<dbReference type="GO" id="GO:0055085">
    <property type="term" value="P:transmembrane transport"/>
    <property type="evidence" value="ECO:0007669"/>
    <property type="project" value="InterPro"/>
</dbReference>
<dbReference type="InterPro" id="IPR000515">
    <property type="entry name" value="MetI-like"/>
</dbReference>
<gene>
    <name evidence="9" type="ORF">BLM47_06640</name>
</gene>
<evidence type="ECO:0000256" key="1">
    <source>
        <dbReference type="ARBA" id="ARBA00004651"/>
    </source>
</evidence>
<feature type="transmembrane region" description="Helical" evidence="7">
    <location>
        <begin position="156"/>
        <end position="174"/>
    </location>
</feature>
<evidence type="ECO:0000259" key="8">
    <source>
        <dbReference type="PROSITE" id="PS50928"/>
    </source>
</evidence>
<dbReference type="SUPFAM" id="SSF161098">
    <property type="entry name" value="MetI-like"/>
    <property type="match status" value="1"/>
</dbReference>
<name>A0A2A6E160_9BACL</name>
<evidence type="ECO:0000313" key="9">
    <source>
        <dbReference type="EMBL" id="PDO10546.1"/>
    </source>
</evidence>
<dbReference type="PANTHER" id="PTHR43744">
    <property type="entry name" value="ABC TRANSPORTER PERMEASE PROTEIN MG189-RELATED-RELATED"/>
    <property type="match status" value="1"/>
</dbReference>
<accession>A0A2A6E160</accession>
<dbReference type="Pfam" id="PF00528">
    <property type="entry name" value="BPD_transp_1"/>
    <property type="match status" value="1"/>
</dbReference>
<reference evidence="9 10" key="1">
    <citation type="submission" date="2016-12" db="EMBL/GenBank/DDBJ databases">
        <title>Candidatus Reconcilibacillus cellulovorans genome.</title>
        <authorList>
            <person name="Kolinko S."/>
            <person name="Wu Y.-W."/>
            <person name="Tachea F."/>
            <person name="Denzel E."/>
            <person name="Hiras J."/>
            <person name="Baecker N."/>
            <person name="Chan L.J."/>
            <person name="Eichorst S.A."/>
            <person name="Frey D."/>
            <person name="Adams P.D."/>
            <person name="Pray T."/>
            <person name="Tanjore D."/>
            <person name="Petzold C.J."/>
            <person name="Gladden J.M."/>
            <person name="Simmons B.A."/>
            <person name="Singer S.W."/>
        </authorList>
    </citation>
    <scope>NUCLEOTIDE SEQUENCE [LARGE SCALE GENOMIC DNA]</scope>
    <source>
        <strain evidence="9">JTherm</strain>
    </source>
</reference>
<dbReference type="Gene3D" id="1.10.3720.10">
    <property type="entry name" value="MetI-like"/>
    <property type="match status" value="1"/>
</dbReference>
<evidence type="ECO:0000256" key="5">
    <source>
        <dbReference type="ARBA" id="ARBA00022989"/>
    </source>
</evidence>
<keyword evidence="3" id="KW-1003">Cell membrane</keyword>
<evidence type="ECO:0000256" key="2">
    <source>
        <dbReference type="ARBA" id="ARBA00022448"/>
    </source>
</evidence>
<dbReference type="AlphaFoldDB" id="A0A2A6E160"/>
<dbReference type="EMBL" id="MOXJ01000013">
    <property type="protein sequence ID" value="PDO10546.1"/>
    <property type="molecule type" value="Genomic_DNA"/>
</dbReference>
<comment type="caution">
    <text evidence="9">The sequence shown here is derived from an EMBL/GenBank/DDBJ whole genome shotgun (WGS) entry which is preliminary data.</text>
</comment>
<feature type="transmembrane region" description="Helical" evidence="7">
    <location>
        <begin position="195"/>
        <end position="216"/>
    </location>
</feature>
<proteinExistence type="inferred from homology"/>
<dbReference type="GO" id="GO:0005886">
    <property type="term" value="C:plasma membrane"/>
    <property type="evidence" value="ECO:0007669"/>
    <property type="project" value="UniProtKB-SubCell"/>
</dbReference>
<comment type="subcellular location">
    <subcellularLocation>
        <location evidence="1 7">Cell membrane</location>
        <topology evidence="1 7">Multi-pass membrane protein</topology>
    </subcellularLocation>
</comment>
<feature type="transmembrane region" description="Helical" evidence="7">
    <location>
        <begin position="250"/>
        <end position="271"/>
    </location>
</feature>
<dbReference type="PROSITE" id="PS50928">
    <property type="entry name" value="ABC_TM1"/>
    <property type="match status" value="1"/>
</dbReference>
<evidence type="ECO:0000256" key="6">
    <source>
        <dbReference type="ARBA" id="ARBA00023136"/>
    </source>
</evidence>
<feature type="domain" description="ABC transmembrane type-1" evidence="8">
    <location>
        <begin position="79"/>
        <end position="271"/>
    </location>
</feature>